<evidence type="ECO:0000256" key="1">
    <source>
        <dbReference type="ARBA" id="ARBA00022737"/>
    </source>
</evidence>
<evidence type="ECO:0000256" key="2">
    <source>
        <dbReference type="ARBA" id="ARBA00022741"/>
    </source>
</evidence>
<gene>
    <name evidence="5" type="ORF">BSAL_72295</name>
</gene>
<keyword evidence="2" id="KW-0547">Nucleotide-binding</keyword>
<dbReference type="InterPro" id="IPR050611">
    <property type="entry name" value="ABCF"/>
</dbReference>
<dbReference type="GO" id="GO:0005524">
    <property type="term" value="F:ATP binding"/>
    <property type="evidence" value="ECO:0007669"/>
    <property type="project" value="UniProtKB-KW"/>
</dbReference>
<dbReference type="PROSITE" id="PS00211">
    <property type="entry name" value="ABC_TRANSPORTER_1"/>
    <property type="match status" value="1"/>
</dbReference>
<dbReference type="InterPro" id="IPR027417">
    <property type="entry name" value="P-loop_NTPase"/>
</dbReference>
<dbReference type="InterPro" id="IPR003439">
    <property type="entry name" value="ABC_transporter-like_ATP-bd"/>
</dbReference>
<evidence type="ECO:0000259" key="4">
    <source>
        <dbReference type="PROSITE" id="PS50893"/>
    </source>
</evidence>
<dbReference type="PANTHER" id="PTHR19211">
    <property type="entry name" value="ATP-BINDING TRANSPORT PROTEIN-RELATED"/>
    <property type="match status" value="1"/>
</dbReference>
<protein>
    <submittedName>
        <fullName evidence="5">ABC transporter, putative</fullName>
    </submittedName>
</protein>
<name>A0A0S4IYK6_BODSA</name>
<dbReference type="InterPro" id="IPR003593">
    <property type="entry name" value="AAA+_ATPase"/>
</dbReference>
<reference evidence="6" key="1">
    <citation type="submission" date="2015-09" db="EMBL/GenBank/DDBJ databases">
        <authorList>
            <consortium name="Pathogen Informatics"/>
        </authorList>
    </citation>
    <scope>NUCLEOTIDE SEQUENCE [LARGE SCALE GENOMIC DNA]</scope>
    <source>
        <strain evidence="6">Lake Konstanz</strain>
    </source>
</reference>
<dbReference type="VEuPathDB" id="TriTrypDB:BSAL_72295"/>
<dbReference type="SMART" id="SM00382">
    <property type="entry name" value="AAA"/>
    <property type="match status" value="2"/>
</dbReference>
<evidence type="ECO:0000313" key="6">
    <source>
        <dbReference type="Proteomes" id="UP000051952"/>
    </source>
</evidence>
<dbReference type="FunFam" id="3.40.50.300:FF:000011">
    <property type="entry name" value="Putative ABC transporter ATP-binding component"/>
    <property type="match status" value="1"/>
</dbReference>
<sequence length="589" mass="65348">MSHQAAESNTMLVTHDPVGGIDTDSVIDVKNVCVTVNNIPLFKDAHVELRVGSIYGLMGPNGCGKSTILQVIANRKLPTNGSLAIHYVGHEQEFHESDLLTATMAVVQSNTVQTGYRAELAALQTKMGNLTDEERARLVYLDRHTIPLNEAQDDARHILIGLGLSERRHDRAVSADWRKRIALAAAMHLKPDVLFLDEPTNHLDLNAVIWLQSFLVEHYGKLRLEQDRTLVVVSHDTDFLQALCISMICIENHKLNYYYSCRYSGLAGVVEKEHQDADSMHDAIERKIKEVKQMHQSKAQIDEWLEKQIALGKIEREHLLERRDYVVKFPFYSPPKLRDANAIIVDGVSFNHPGCPDLFTDVYCDLPKDCRIALCGPSGVGKSTFLDLLTGALKPVAGHITKSTIGADVAVHIGRYSQQFVDMLPLESTCVEYILQAAEAALPRRDFLGLDRIADEGKVRTLLGSFGLNKSSHKCAIGTLSSGQKARVALAAISVAAPNFLLFDEPTNHLDLESIDALCIAIEGFSGGVVVVTHDARLIQAMRMHLWIVESKKVTRFPGNLEDYKHHVLEYVRTASFGEPVAASAEERQ</sequence>
<feature type="domain" description="ABC transporter" evidence="4">
    <location>
        <begin position="343"/>
        <end position="576"/>
    </location>
</feature>
<dbReference type="PROSITE" id="PS50893">
    <property type="entry name" value="ABC_TRANSPORTER_2"/>
    <property type="match status" value="2"/>
</dbReference>
<organism evidence="5 6">
    <name type="scientific">Bodo saltans</name>
    <name type="common">Flagellated protozoan</name>
    <dbReference type="NCBI Taxonomy" id="75058"/>
    <lineage>
        <taxon>Eukaryota</taxon>
        <taxon>Discoba</taxon>
        <taxon>Euglenozoa</taxon>
        <taxon>Kinetoplastea</taxon>
        <taxon>Metakinetoplastina</taxon>
        <taxon>Eubodonida</taxon>
        <taxon>Bodonidae</taxon>
        <taxon>Bodo</taxon>
    </lineage>
</organism>
<dbReference type="Gene3D" id="3.40.50.300">
    <property type="entry name" value="P-loop containing nucleotide triphosphate hydrolases"/>
    <property type="match status" value="2"/>
</dbReference>
<dbReference type="Pfam" id="PF00005">
    <property type="entry name" value="ABC_tran"/>
    <property type="match status" value="2"/>
</dbReference>
<dbReference type="GO" id="GO:0016887">
    <property type="term" value="F:ATP hydrolysis activity"/>
    <property type="evidence" value="ECO:0007669"/>
    <property type="project" value="InterPro"/>
</dbReference>
<keyword evidence="6" id="KW-1185">Reference proteome</keyword>
<keyword evidence="3" id="KW-0067">ATP-binding</keyword>
<dbReference type="OMA" id="QMGLQFE"/>
<evidence type="ECO:0000313" key="5">
    <source>
        <dbReference type="EMBL" id="CUG06311.1"/>
    </source>
</evidence>
<evidence type="ECO:0000256" key="3">
    <source>
        <dbReference type="ARBA" id="ARBA00022840"/>
    </source>
</evidence>
<feature type="domain" description="ABC transporter" evidence="4">
    <location>
        <begin position="27"/>
        <end position="286"/>
    </location>
</feature>
<accession>A0A0S4IYK6</accession>
<proteinExistence type="predicted"/>
<dbReference type="OrthoDB" id="2110130at2759"/>
<dbReference type="InterPro" id="IPR017871">
    <property type="entry name" value="ABC_transporter-like_CS"/>
</dbReference>
<keyword evidence="1" id="KW-0677">Repeat</keyword>
<dbReference type="EMBL" id="CYKH01000577">
    <property type="protein sequence ID" value="CUG06311.1"/>
    <property type="molecule type" value="Genomic_DNA"/>
</dbReference>
<dbReference type="SUPFAM" id="SSF52540">
    <property type="entry name" value="P-loop containing nucleoside triphosphate hydrolases"/>
    <property type="match status" value="2"/>
</dbReference>
<dbReference type="PANTHER" id="PTHR19211:SF14">
    <property type="entry name" value="ATP-BINDING CASSETTE SUB-FAMILY F MEMBER 1"/>
    <property type="match status" value="1"/>
</dbReference>
<dbReference type="AlphaFoldDB" id="A0A0S4IYK6"/>
<dbReference type="Proteomes" id="UP000051952">
    <property type="component" value="Unassembled WGS sequence"/>
</dbReference>